<dbReference type="Pfam" id="PF03068">
    <property type="entry name" value="PAD"/>
    <property type="match status" value="1"/>
</dbReference>
<feature type="compositionally biased region" description="Basic residues" evidence="1">
    <location>
        <begin position="620"/>
        <end position="632"/>
    </location>
</feature>
<dbReference type="STRING" id="655819.J4UU47"/>
<feature type="region of interest" description="Disordered" evidence="1">
    <location>
        <begin position="17"/>
        <end position="37"/>
    </location>
</feature>
<dbReference type="InterPro" id="IPR004303">
    <property type="entry name" value="PAD"/>
</dbReference>
<proteinExistence type="predicted"/>
<dbReference type="AlphaFoldDB" id="J4UU47"/>
<dbReference type="EMBL" id="JH725152">
    <property type="protein sequence ID" value="EJP69452.1"/>
    <property type="molecule type" value="Genomic_DNA"/>
</dbReference>
<evidence type="ECO:0000256" key="2">
    <source>
        <dbReference type="SAM" id="SignalP"/>
    </source>
</evidence>
<dbReference type="RefSeq" id="XP_008594736.1">
    <property type="nucleotide sequence ID" value="XM_008596514.1"/>
</dbReference>
<gene>
    <name evidence="4" type="ORF">BBA_01417</name>
</gene>
<dbReference type="InterPro" id="IPR013530">
    <property type="entry name" value="PAD_C"/>
</dbReference>
<name>J4UU47_BEAB2</name>
<dbReference type="PANTHER" id="PTHR10837:SF8">
    <property type="entry name" value="PROTEIN-ARGININE DEIMINASE"/>
    <property type="match status" value="1"/>
</dbReference>
<dbReference type="Gene3D" id="3.75.10.10">
    <property type="entry name" value="L-arginine/glycine Amidinotransferase, Chain A"/>
    <property type="match status" value="1"/>
</dbReference>
<dbReference type="GO" id="GO:0004668">
    <property type="term" value="F:protein-arginine deiminase activity"/>
    <property type="evidence" value="ECO:0007669"/>
    <property type="project" value="InterPro"/>
</dbReference>
<keyword evidence="5" id="KW-1185">Reference proteome</keyword>
<dbReference type="PANTHER" id="PTHR10837">
    <property type="entry name" value="PEPTIDYLARGININE DEIMINASE"/>
    <property type="match status" value="1"/>
</dbReference>
<dbReference type="GO" id="GO:0005737">
    <property type="term" value="C:cytoplasm"/>
    <property type="evidence" value="ECO:0007669"/>
    <property type="project" value="InterPro"/>
</dbReference>
<reference evidence="4 5" key="1">
    <citation type="journal article" date="2012" name="Sci. Rep.">
        <title>Genomic perspectives on the evolution of fungal entomopathogenicity in Beauveria bassiana.</title>
        <authorList>
            <person name="Xiao G."/>
            <person name="Ying S.H."/>
            <person name="Zheng P."/>
            <person name="Wang Z.L."/>
            <person name="Zhang S."/>
            <person name="Xie X.Q."/>
            <person name="Shang Y."/>
            <person name="St Leger R.J."/>
            <person name="Zhao G.P."/>
            <person name="Wang C."/>
            <person name="Feng M.G."/>
        </authorList>
    </citation>
    <scope>NUCLEOTIDE SEQUENCE [LARGE SCALE GENOMIC DNA]</scope>
    <source>
        <strain evidence="4 5">ARSEF 2860</strain>
    </source>
</reference>
<organism evidence="4 5">
    <name type="scientific">Beauveria bassiana (strain ARSEF 2860)</name>
    <name type="common">White muscardine disease fungus</name>
    <name type="synonym">Tritirachium shiotae</name>
    <dbReference type="NCBI Taxonomy" id="655819"/>
    <lineage>
        <taxon>Eukaryota</taxon>
        <taxon>Fungi</taxon>
        <taxon>Dikarya</taxon>
        <taxon>Ascomycota</taxon>
        <taxon>Pezizomycotina</taxon>
        <taxon>Sordariomycetes</taxon>
        <taxon>Hypocreomycetidae</taxon>
        <taxon>Hypocreales</taxon>
        <taxon>Cordycipitaceae</taxon>
        <taxon>Beauveria</taxon>
    </lineage>
</organism>
<dbReference type="GO" id="GO:0005509">
    <property type="term" value="F:calcium ion binding"/>
    <property type="evidence" value="ECO:0007669"/>
    <property type="project" value="InterPro"/>
</dbReference>
<feature type="region of interest" description="Disordered" evidence="1">
    <location>
        <begin position="610"/>
        <end position="650"/>
    </location>
</feature>
<dbReference type="Proteomes" id="UP000002762">
    <property type="component" value="Unassembled WGS sequence"/>
</dbReference>
<dbReference type="InParanoid" id="J4UU47"/>
<dbReference type="HOGENOM" id="CLU_015851_0_0_1"/>
<keyword evidence="2" id="KW-0732">Signal</keyword>
<feature type="chain" id="PRO_5003781957" evidence="2">
    <location>
        <begin position="19"/>
        <end position="734"/>
    </location>
</feature>
<evidence type="ECO:0000313" key="4">
    <source>
        <dbReference type="EMBL" id="EJP69452.1"/>
    </source>
</evidence>
<accession>J4UU47</accession>
<dbReference type="SUPFAM" id="SSF55909">
    <property type="entry name" value="Pentein"/>
    <property type="match status" value="1"/>
</dbReference>
<protein>
    <submittedName>
        <fullName evidence="4">Putative peptidylarginine deiminase</fullName>
    </submittedName>
</protein>
<dbReference type="OrthoDB" id="5102063at2759"/>
<evidence type="ECO:0000259" key="3">
    <source>
        <dbReference type="Pfam" id="PF03068"/>
    </source>
</evidence>
<sequence length="734" mass="81041">MRPTLILGALHLSALSHGSPNKRTATATEQTSVGQPSTAKENFTVSILADTNRDGKIDLMGETDTVGKETWTDDVGALFLANIVDTNRRCSSQITGTCASELGAIFNATLPPETPVLDPRLPDLPKNASMKQWLDSLDENQRSLYDDFLLQKEEYKKFNDVDRKIAACNDASDDILRNATYLAPLRTRPIPGLGDSATGTITVTRTLAASKVRLFYKQETNGQWVFITSNYTFGAQELKAGLELGIDARDVRRPGGWDGRATVQFRVKDQGREAQDLVALRVAPVLTQHHGQVAKQLLTSQFDNVDGRDPANEYFVEEFRKVSTSLGLPSQVHAFEGCEELWTQDFFEPGYMSMPGPSGPVSLHIMIRSAQNWRVSGRMVFRDLRSNTVGAVQHLANGGSTDSTGNLETIPPYSYNGKSYPAGRTVLGSQTEEPYMVEFLEAQEIQAPIHLNTSWLLVGHTDEFFQFLPANNTLGWILMADDPLAGLDMLLQAQQAGHGKDKAVSRPRAPHDPKAWHVTTTIDELLDDPEFVTLQNKSSNSIADNIEILKRETGLTDADIIRLPGLFELDIGDETIVPSRWKYAENAENGTSQVSSRRAGVGNKKILSVLEAGTPPSHLRQSRRRRQRRRGSKGAGSPGHRRQSGFENKNGPVVALYPGTINSVVVNKKQIIAANPWGPVIDGRDVLRAATDEAYAKAGYTVRYIDDWFTHHVHEGEVHCGSNAIRHLPGDKWW</sequence>
<evidence type="ECO:0000313" key="5">
    <source>
        <dbReference type="Proteomes" id="UP000002762"/>
    </source>
</evidence>
<evidence type="ECO:0000256" key="1">
    <source>
        <dbReference type="SAM" id="MobiDB-lite"/>
    </source>
</evidence>
<feature type="signal peptide" evidence="2">
    <location>
        <begin position="1"/>
        <end position="18"/>
    </location>
</feature>
<dbReference type="GeneID" id="19884429"/>
<feature type="domain" description="Protein-arginine deiminase C-terminal" evidence="3">
    <location>
        <begin position="274"/>
        <end position="734"/>
    </location>
</feature>